<keyword evidence="2" id="KW-1185">Reference proteome</keyword>
<protein>
    <submittedName>
        <fullName evidence="1">Uncharacterized protein</fullName>
    </submittedName>
</protein>
<organism evidence="1 2">
    <name type="scientific">Cyphomyrmex costatus</name>
    <dbReference type="NCBI Taxonomy" id="456900"/>
    <lineage>
        <taxon>Eukaryota</taxon>
        <taxon>Metazoa</taxon>
        <taxon>Ecdysozoa</taxon>
        <taxon>Arthropoda</taxon>
        <taxon>Hexapoda</taxon>
        <taxon>Insecta</taxon>
        <taxon>Pterygota</taxon>
        <taxon>Neoptera</taxon>
        <taxon>Endopterygota</taxon>
        <taxon>Hymenoptera</taxon>
        <taxon>Apocrita</taxon>
        <taxon>Aculeata</taxon>
        <taxon>Formicoidea</taxon>
        <taxon>Formicidae</taxon>
        <taxon>Myrmicinae</taxon>
        <taxon>Cyphomyrmex</taxon>
    </lineage>
</organism>
<dbReference type="EMBL" id="KQ976818">
    <property type="protein sequence ID" value="KYN08060.1"/>
    <property type="molecule type" value="Genomic_DNA"/>
</dbReference>
<accession>A0A195D581</accession>
<dbReference type="AlphaFoldDB" id="A0A195D581"/>
<name>A0A195D581_9HYME</name>
<sequence>MEGRSSECVQCRTRFSFLRDDNIVRRINKVKRIIKEILPERVIRARGSFNFHLYVYVEKVAGKLRKLLLCVINKVVLSRVGITRVQNQDSMVTFRLLRRDVKSRHVAQEPFVTQRSRYGDASAPAVLVGGTTRSNFCVRTLRLESTGRHCCETRGG</sequence>
<reference evidence="1 2" key="1">
    <citation type="submission" date="2016-03" db="EMBL/GenBank/DDBJ databases">
        <title>Cyphomyrmex costatus WGS genome.</title>
        <authorList>
            <person name="Nygaard S."/>
            <person name="Hu H."/>
            <person name="Boomsma J."/>
            <person name="Zhang G."/>
        </authorList>
    </citation>
    <scope>NUCLEOTIDE SEQUENCE [LARGE SCALE GENOMIC DNA]</scope>
    <source>
        <strain evidence="1">MS0001</strain>
        <tissue evidence="1">Whole body</tissue>
    </source>
</reference>
<evidence type="ECO:0000313" key="2">
    <source>
        <dbReference type="Proteomes" id="UP000078542"/>
    </source>
</evidence>
<proteinExistence type="predicted"/>
<dbReference type="Proteomes" id="UP000078542">
    <property type="component" value="Unassembled WGS sequence"/>
</dbReference>
<gene>
    <name evidence="1" type="ORF">ALC62_00905</name>
</gene>
<evidence type="ECO:0000313" key="1">
    <source>
        <dbReference type="EMBL" id="KYN08060.1"/>
    </source>
</evidence>